<keyword evidence="1" id="KW-0812">Transmembrane</keyword>
<name>A0A6V7ULN6_MELEN</name>
<dbReference type="AlphaFoldDB" id="A0A6V7ULN6"/>
<keyword evidence="1" id="KW-1133">Transmembrane helix</keyword>
<keyword evidence="1" id="KW-0472">Membrane</keyword>
<feature type="transmembrane region" description="Helical" evidence="1">
    <location>
        <begin position="49"/>
        <end position="69"/>
    </location>
</feature>
<protein>
    <submittedName>
        <fullName evidence="2">Uncharacterized protein</fullName>
    </submittedName>
</protein>
<proteinExistence type="predicted"/>
<organism evidence="2 3">
    <name type="scientific">Meloidogyne enterolobii</name>
    <name type="common">Root-knot nematode worm</name>
    <name type="synonym">Meloidogyne mayaguensis</name>
    <dbReference type="NCBI Taxonomy" id="390850"/>
    <lineage>
        <taxon>Eukaryota</taxon>
        <taxon>Metazoa</taxon>
        <taxon>Ecdysozoa</taxon>
        <taxon>Nematoda</taxon>
        <taxon>Chromadorea</taxon>
        <taxon>Rhabditida</taxon>
        <taxon>Tylenchina</taxon>
        <taxon>Tylenchomorpha</taxon>
        <taxon>Tylenchoidea</taxon>
        <taxon>Meloidogynidae</taxon>
        <taxon>Meloidogyninae</taxon>
        <taxon>Meloidogyne</taxon>
    </lineage>
</organism>
<gene>
    <name evidence="2" type="ORF">MENT_LOCUS14604</name>
</gene>
<dbReference type="Proteomes" id="UP000580250">
    <property type="component" value="Unassembled WGS sequence"/>
</dbReference>
<evidence type="ECO:0000313" key="2">
    <source>
        <dbReference type="EMBL" id="CAD2161050.1"/>
    </source>
</evidence>
<comment type="caution">
    <text evidence="2">The sequence shown here is derived from an EMBL/GenBank/DDBJ whole genome shotgun (WGS) entry which is preliminary data.</text>
</comment>
<reference evidence="2 3" key="1">
    <citation type="submission" date="2020-08" db="EMBL/GenBank/DDBJ databases">
        <authorList>
            <person name="Koutsovoulos G."/>
            <person name="Danchin GJ E."/>
        </authorList>
    </citation>
    <scope>NUCLEOTIDE SEQUENCE [LARGE SCALE GENOMIC DNA]</scope>
</reference>
<dbReference type="EMBL" id="CAJEWN010000083">
    <property type="protein sequence ID" value="CAD2161050.1"/>
    <property type="molecule type" value="Genomic_DNA"/>
</dbReference>
<evidence type="ECO:0000256" key="1">
    <source>
        <dbReference type="SAM" id="Phobius"/>
    </source>
</evidence>
<sequence length="70" mass="8067">MHALMKKLYILIKTSPNFYSISVDIGTTKGMTQSFLAVSAHLVDKNNKLNCLGLFLILFFNLTFLFYVWM</sequence>
<accession>A0A6V7ULN6</accession>
<evidence type="ECO:0000313" key="3">
    <source>
        <dbReference type="Proteomes" id="UP000580250"/>
    </source>
</evidence>